<dbReference type="GO" id="GO:0005737">
    <property type="term" value="C:cytoplasm"/>
    <property type="evidence" value="ECO:0007669"/>
    <property type="project" value="TreeGrafter"/>
</dbReference>
<sequence length="345" mass="37909">MTQKNDKILAVPTNIITGFLGVGKTSAIMHLLNEKPSHERWAILVNEFGEIGVDGSLFQGSSAADQQVFIKEVPGGCMCCASGLPMQIALNLLLAEAKPDRLLIEPTGLGHPVEVLQLLSNNYYSEILDLQKTVTLVDARNLADRRYTEHATFNQQIAIADIVVGNKVDLYSDVHQQALASYISNQQIQGCPAQQLLFAEHGKIELSWLSGKTDHVPVVHRHHHHEKASAAPIVAEQPMPTSGYLKAANQGEGFSSVGWRFAPDKVFDRAKLVALLARISAERIKAVFITSDGIFGYNSTRDGLTEAMLDECLESRIEIICDEDKVEESAWEQALKQALIDEARS</sequence>
<dbReference type="PANTHER" id="PTHR13748">
    <property type="entry name" value="COBW-RELATED"/>
    <property type="match status" value="1"/>
</dbReference>
<name>A0A3E0U6M3_9GAMM</name>
<accession>A0A3E0U6M3</accession>
<dbReference type="RefSeq" id="WP_116017653.1">
    <property type="nucleotide sequence ID" value="NZ_QUOT01000001.1"/>
</dbReference>
<evidence type="ECO:0000259" key="1">
    <source>
        <dbReference type="Pfam" id="PF02492"/>
    </source>
</evidence>
<gene>
    <name evidence="2" type="ORF">DXX94_16795</name>
</gene>
<evidence type="ECO:0000313" key="3">
    <source>
        <dbReference type="Proteomes" id="UP000256899"/>
    </source>
</evidence>
<dbReference type="AlphaFoldDB" id="A0A3E0U6M3"/>
<dbReference type="Gene3D" id="3.40.50.300">
    <property type="entry name" value="P-loop containing nucleotide triphosphate hydrolases"/>
    <property type="match status" value="1"/>
</dbReference>
<reference evidence="3" key="1">
    <citation type="submission" date="2018-08" db="EMBL/GenBank/DDBJ databases">
        <title>Thalassotalea euphylliae genome.</title>
        <authorList>
            <person name="Summers S."/>
            <person name="Rice S.A."/>
            <person name="Freckelton M.L."/>
            <person name="Nedved B.T."/>
            <person name="Hadfield M.G."/>
        </authorList>
    </citation>
    <scope>NUCLEOTIDE SEQUENCE [LARGE SCALE GENOMIC DNA]</scope>
    <source>
        <strain evidence="3">H3</strain>
    </source>
</reference>
<feature type="domain" description="CobW/HypB/UreG nucleotide-binding" evidence="1">
    <location>
        <begin position="12"/>
        <end position="183"/>
    </location>
</feature>
<dbReference type="EMBL" id="QUOT01000001">
    <property type="protein sequence ID" value="REL32237.1"/>
    <property type="molecule type" value="Genomic_DNA"/>
</dbReference>
<dbReference type="Pfam" id="PF02492">
    <property type="entry name" value="cobW"/>
    <property type="match status" value="1"/>
</dbReference>
<dbReference type="InterPro" id="IPR027417">
    <property type="entry name" value="P-loop_NTPase"/>
</dbReference>
<protein>
    <submittedName>
        <fullName evidence="2">GTP-binding protein</fullName>
    </submittedName>
</protein>
<dbReference type="CDD" id="cd03112">
    <property type="entry name" value="CobW-like"/>
    <property type="match status" value="1"/>
</dbReference>
<organism evidence="2 3">
    <name type="scientific">Thalassotalea euphylliae</name>
    <dbReference type="NCBI Taxonomy" id="1655234"/>
    <lineage>
        <taxon>Bacteria</taxon>
        <taxon>Pseudomonadati</taxon>
        <taxon>Pseudomonadota</taxon>
        <taxon>Gammaproteobacteria</taxon>
        <taxon>Alteromonadales</taxon>
        <taxon>Colwelliaceae</taxon>
        <taxon>Thalassotalea</taxon>
    </lineage>
</organism>
<comment type="caution">
    <text evidence="2">The sequence shown here is derived from an EMBL/GenBank/DDBJ whole genome shotgun (WGS) entry which is preliminary data.</text>
</comment>
<proteinExistence type="predicted"/>
<dbReference type="Proteomes" id="UP000256899">
    <property type="component" value="Unassembled WGS sequence"/>
</dbReference>
<keyword evidence="3" id="KW-1185">Reference proteome</keyword>
<dbReference type="SUPFAM" id="SSF52540">
    <property type="entry name" value="P-loop containing nucleoside triphosphate hydrolases"/>
    <property type="match status" value="1"/>
</dbReference>
<dbReference type="InterPro" id="IPR051316">
    <property type="entry name" value="Zinc-reg_GTPase_activator"/>
</dbReference>
<dbReference type="PANTHER" id="PTHR13748:SF46">
    <property type="entry name" value="ZINC CHAPERONE YEIR"/>
    <property type="match status" value="1"/>
</dbReference>
<evidence type="ECO:0000313" key="2">
    <source>
        <dbReference type="EMBL" id="REL32237.1"/>
    </source>
</evidence>
<dbReference type="InterPro" id="IPR003495">
    <property type="entry name" value="CobW/HypB/UreG_nucleotide-bd"/>
</dbReference>